<dbReference type="RefSeq" id="WP_127338882.1">
    <property type="nucleotide sequence ID" value="NZ_QWDM01000008.1"/>
</dbReference>
<evidence type="ECO:0000313" key="2">
    <source>
        <dbReference type="Proteomes" id="UP000288102"/>
    </source>
</evidence>
<evidence type="ECO:0000313" key="1">
    <source>
        <dbReference type="EMBL" id="RUT69641.1"/>
    </source>
</evidence>
<reference evidence="2" key="1">
    <citation type="journal article" date="2019" name="Syst. Appl. Microbiol.">
        <title>Flavobacterium circumlabens sp. nov. and Flavobacterium cupreum sp. nov., two psychrotrophic species isolated from Antarctic environmental samples.</title>
        <authorList>
            <person name="Kralova S."/>
            <person name="Busse H.-J."/>
            <person name="Svec P."/>
            <person name="Maslanova I."/>
            <person name="Stankova E."/>
            <person name="Bartak M."/>
            <person name="Sedlacek I."/>
        </authorList>
    </citation>
    <scope>NUCLEOTIDE SEQUENCE [LARGE SCALE GENOMIC DNA]</scope>
    <source>
        <strain evidence="2">CCM 8825</strain>
    </source>
</reference>
<accession>A0A434A5F8</accession>
<dbReference type="SUPFAM" id="SSF55961">
    <property type="entry name" value="Bet v1-like"/>
    <property type="match status" value="1"/>
</dbReference>
<name>A0A434A5F8_9FLAO</name>
<dbReference type="AlphaFoldDB" id="A0A434A5F8"/>
<protein>
    <recommendedName>
        <fullName evidence="3">SRPBCC family protein</fullName>
    </recommendedName>
</protein>
<proteinExistence type="predicted"/>
<dbReference type="OrthoDB" id="361852at2"/>
<sequence>MIQLLTNIEVKKNAGLIYKFLLTLDREKYCQWHPAHKDFEVIKRTEQELGSILYFKEIVDGTAVKYKWRIIELTENKLVKMRALYFYPVYLTIALESLSENKTIVHHHLDIGYRVKFLSLIPDWVVGHTLFSPKKRKSQQQHAIEEYTNLEHLLD</sequence>
<dbReference type="EMBL" id="QWDM01000008">
    <property type="protein sequence ID" value="RUT69641.1"/>
    <property type="molecule type" value="Genomic_DNA"/>
</dbReference>
<evidence type="ECO:0008006" key="3">
    <source>
        <dbReference type="Google" id="ProtNLM"/>
    </source>
</evidence>
<organism evidence="1 2">
    <name type="scientific">Flavobacterium cupreum</name>
    <dbReference type="NCBI Taxonomy" id="2133766"/>
    <lineage>
        <taxon>Bacteria</taxon>
        <taxon>Pseudomonadati</taxon>
        <taxon>Bacteroidota</taxon>
        <taxon>Flavobacteriia</taxon>
        <taxon>Flavobacteriales</taxon>
        <taxon>Flavobacteriaceae</taxon>
        <taxon>Flavobacterium</taxon>
    </lineage>
</organism>
<gene>
    <name evidence="1" type="ORF">D0817_13535</name>
</gene>
<dbReference type="Proteomes" id="UP000288102">
    <property type="component" value="Unassembled WGS sequence"/>
</dbReference>
<keyword evidence="2" id="KW-1185">Reference proteome</keyword>
<comment type="caution">
    <text evidence="1">The sequence shown here is derived from an EMBL/GenBank/DDBJ whole genome shotgun (WGS) entry which is preliminary data.</text>
</comment>